<dbReference type="Gene3D" id="2.130.10.130">
    <property type="entry name" value="Integrin alpha, N-terminal"/>
    <property type="match status" value="1"/>
</dbReference>
<evidence type="ECO:0000313" key="4">
    <source>
        <dbReference type="EMBL" id="CAF3938741.1"/>
    </source>
</evidence>
<accession>A0A8S2MFF5</accession>
<feature type="domain" description="G" evidence="3">
    <location>
        <begin position="476"/>
        <end position="567"/>
    </location>
</feature>
<dbReference type="SUPFAM" id="SSF52540">
    <property type="entry name" value="P-loop containing nucleoside triphosphate hydrolases"/>
    <property type="match status" value="2"/>
</dbReference>
<dbReference type="InterPro" id="IPR027417">
    <property type="entry name" value="P-loop_NTPase"/>
</dbReference>
<dbReference type="PANTHER" id="PTHR46580">
    <property type="entry name" value="SENSOR KINASE-RELATED"/>
    <property type="match status" value="1"/>
</dbReference>
<comment type="caution">
    <text evidence="4">The sequence shown here is derived from an EMBL/GenBank/DDBJ whole genome shotgun (WGS) entry which is preliminary data.</text>
</comment>
<feature type="compositionally biased region" description="Polar residues" evidence="2">
    <location>
        <begin position="357"/>
        <end position="385"/>
    </location>
</feature>
<dbReference type="CDD" id="cd00882">
    <property type="entry name" value="Ras_like_GTPase"/>
    <property type="match status" value="1"/>
</dbReference>
<dbReference type="AlphaFoldDB" id="A0A8S2MFF5"/>
<dbReference type="Gene3D" id="3.40.50.300">
    <property type="entry name" value="P-loop containing nucleotide triphosphate hydrolases"/>
    <property type="match status" value="2"/>
</dbReference>
<gene>
    <name evidence="4" type="ORF">GIL414_LOCUS8463</name>
</gene>
<keyword evidence="1" id="KW-0732">Signal</keyword>
<dbReference type="GO" id="GO:0005525">
    <property type="term" value="F:GTP binding"/>
    <property type="evidence" value="ECO:0007669"/>
    <property type="project" value="InterPro"/>
</dbReference>
<dbReference type="PANTHER" id="PTHR46580:SF2">
    <property type="entry name" value="MAM DOMAIN-CONTAINING PROTEIN"/>
    <property type="match status" value="1"/>
</dbReference>
<dbReference type="Pfam" id="PF13517">
    <property type="entry name" value="FG-GAP_3"/>
    <property type="match status" value="1"/>
</dbReference>
<protein>
    <recommendedName>
        <fullName evidence="3">G domain-containing protein</fullName>
    </recommendedName>
</protein>
<dbReference type="InterPro" id="IPR028994">
    <property type="entry name" value="Integrin_alpha_N"/>
</dbReference>
<evidence type="ECO:0000313" key="5">
    <source>
        <dbReference type="Proteomes" id="UP000681720"/>
    </source>
</evidence>
<evidence type="ECO:0000256" key="2">
    <source>
        <dbReference type="SAM" id="MobiDB-lite"/>
    </source>
</evidence>
<dbReference type="Pfam" id="PF01926">
    <property type="entry name" value="MMR_HSR1"/>
    <property type="match status" value="1"/>
</dbReference>
<evidence type="ECO:0000256" key="1">
    <source>
        <dbReference type="ARBA" id="ARBA00022729"/>
    </source>
</evidence>
<dbReference type="Proteomes" id="UP000681720">
    <property type="component" value="Unassembled WGS sequence"/>
</dbReference>
<dbReference type="InterPro" id="IPR006073">
    <property type="entry name" value="GTP-bd"/>
</dbReference>
<feature type="non-terminal residue" evidence="4">
    <location>
        <position position="1"/>
    </location>
</feature>
<sequence>PIVAQTISVSVFGYENGTFRPQVTHSIGFRSQPYSVVVGDFNSDNRLDIVTINHGTNSIGILLGLGNGAPDSVNLYSLDTSQPVSAAVADLNNDRGGAFLGDGHGVFATIQTFPIGSGFHPDSIVISDFNKDNILDVVIADSENSNIGILHGSSNSTLTTRETHSTGANSTPIVLVEGDFNNDRRLDLAALNSRTNNMDVFLRYVVKTFANQTTYFTGACAFPISVARPMAYQTIEVRFKRTGESIEVPISSESTVQYIIKYACEHSIRKAEIDYENYYLILLNNQEMLDNDNMLKETKALTVEYPVLQLCMKTVIREQIMDLARRNLSKNQDERIATLQTQIVTTKSRDIAINNDRPPTSSSQTDASNESVVDQSKIKSGTGSTSASVAISTDLNLNISFPDAIPPPCVQFTQEEVNWRTLATVSSDNAQNSSLSEKLANTYQHVTSKIFEVGTAVTRDSVLRRDISNAYKEINIVLCGSARVGKSTLVNAICQQKLAKTSAGLDSCTSMMSRYVLRGEIEIDSEAISYQYNFWDTPGFESWTKDKIRKRLDGILKEPKSDILCMIYCASPGSYANLQQLRWLLDECIEIDSEAISYQYNFWDTPGFESWTKDKIRKRLEGILKEPKSDILCMIYCASPGSYANLQQLRWLLDECMKKQIFCALVCTNKWAGQKPQRDAVMEDFQNLLEHYHKRTREENGVVYFGNMGLCTAVNSQRFVDEDSGKEFEQSGINELIFGIMESLDDEKVAQWCTVVFNNKSFWAHLFKLPKQLKTFWNRLIGKT</sequence>
<feature type="region of interest" description="Disordered" evidence="2">
    <location>
        <begin position="349"/>
        <end position="385"/>
    </location>
</feature>
<dbReference type="SUPFAM" id="SSF69318">
    <property type="entry name" value="Integrin alpha N-terminal domain"/>
    <property type="match status" value="1"/>
</dbReference>
<proteinExistence type="predicted"/>
<name>A0A8S2MFF5_9BILA</name>
<organism evidence="4 5">
    <name type="scientific">Rotaria magnacalcarata</name>
    <dbReference type="NCBI Taxonomy" id="392030"/>
    <lineage>
        <taxon>Eukaryota</taxon>
        <taxon>Metazoa</taxon>
        <taxon>Spiralia</taxon>
        <taxon>Gnathifera</taxon>
        <taxon>Rotifera</taxon>
        <taxon>Eurotatoria</taxon>
        <taxon>Bdelloidea</taxon>
        <taxon>Philodinida</taxon>
        <taxon>Philodinidae</taxon>
        <taxon>Rotaria</taxon>
    </lineage>
</organism>
<evidence type="ECO:0000259" key="3">
    <source>
        <dbReference type="Pfam" id="PF01926"/>
    </source>
</evidence>
<reference evidence="4" key="1">
    <citation type="submission" date="2021-02" db="EMBL/GenBank/DDBJ databases">
        <authorList>
            <person name="Nowell W R."/>
        </authorList>
    </citation>
    <scope>NUCLEOTIDE SEQUENCE</scope>
</reference>
<dbReference type="InterPro" id="IPR013517">
    <property type="entry name" value="FG-GAP"/>
</dbReference>
<dbReference type="EMBL" id="CAJOBJ010002748">
    <property type="protein sequence ID" value="CAF3938741.1"/>
    <property type="molecule type" value="Genomic_DNA"/>
</dbReference>